<dbReference type="AlphaFoldDB" id="A0A6J4QXN7"/>
<evidence type="ECO:0000256" key="4">
    <source>
        <dbReference type="ARBA" id="ARBA00022980"/>
    </source>
</evidence>
<accession>A0A6J4QXN7</accession>
<feature type="compositionally biased region" description="Gly residues" evidence="10">
    <location>
        <begin position="1"/>
        <end position="46"/>
    </location>
</feature>
<dbReference type="GO" id="GO:0019843">
    <property type="term" value="F:rRNA binding"/>
    <property type="evidence" value="ECO:0007669"/>
    <property type="project" value="UniProtKB-UniRule"/>
</dbReference>
<dbReference type="Pfam" id="PF00333">
    <property type="entry name" value="Ribosomal_S5"/>
    <property type="match status" value="1"/>
</dbReference>
<comment type="function">
    <text evidence="8">Located at the back of the 30S subunit body where it stabilizes the conformation of the head with respect to the body.</text>
</comment>
<reference evidence="12" key="1">
    <citation type="submission" date="2020-02" db="EMBL/GenBank/DDBJ databases">
        <authorList>
            <person name="Meier V. D."/>
        </authorList>
    </citation>
    <scope>NUCLEOTIDE SEQUENCE</scope>
    <source>
        <strain evidence="12">AVDCRST_MAG37</strain>
    </source>
</reference>
<dbReference type="SUPFAM" id="SSF54768">
    <property type="entry name" value="dsRNA-binding domain-like"/>
    <property type="match status" value="1"/>
</dbReference>
<dbReference type="PANTHER" id="PTHR48277">
    <property type="entry name" value="MITOCHONDRIAL RIBOSOMAL PROTEIN S5"/>
    <property type="match status" value="1"/>
</dbReference>
<dbReference type="FunFam" id="3.30.160.20:FF:000001">
    <property type="entry name" value="30S ribosomal protein S5"/>
    <property type="match status" value="1"/>
</dbReference>
<dbReference type="GO" id="GO:0042254">
    <property type="term" value="P:ribosome biogenesis"/>
    <property type="evidence" value="ECO:0007669"/>
    <property type="project" value="UniProtKB-ARBA"/>
</dbReference>
<keyword evidence="5 8" id="KW-0687">Ribonucleoprotein</keyword>
<dbReference type="HAMAP" id="MF_01307_B">
    <property type="entry name" value="Ribosomal_uS5_B"/>
    <property type="match status" value="1"/>
</dbReference>
<name>A0A6J4QXN7_9ACTN</name>
<evidence type="ECO:0000256" key="1">
    <source>
        <dbReference type="ARBA" id="ARBA00008945"/>
    </source>
</evidence>
<dbReference type="GO" id="GO:0003735">
    <property type="term" value="F:structural constituent of ribosome"/>
    <property type="evidence" value="ECO:0007669"/>
    <property type="project" value="UniProtKB-UniRule"/>
</dbReference>
<organism evidence="12">
    <name type="scientific">uncultured Rubrobacteraceae bacterium</name>
    <dbReference type="NCBI Taxonomy" id="349277"/>
    <lineage>
        <taxon>Bacteria</taxon>
        <taxon>Bacillati</taxon>
        <taxon>Actinomycetota</taxon>
        <taxon>Rubrobacteria</taxon>
        <taxon>Rubrobacterales</taxon>
        <taxon>Rubrobacteraceae</taxon>
        <taxon>environmental samples</taxon>
    </lineage>
</organism>
<dbReference type="GO" id="GO:0005737">
    <property type="term" value="C:cytoplasm"/>
    <property type="evidence" value="ECO:0007669"/>
    <property type="project" value="UniProtKB-ARBA"/>
</dbReference>
<evidence type="ECO:0000256" key="3">
    <source>
        <dbReference type="ARBA" id="ARBA00022884"/>
    </source>
</evidence>
<dbReference type="PANTHER" id="PTHR48277:SF1">
    <property type="entry name" value="MITOCHONDRIAL RIBOSOMAL PROTEIN S5"/>
    <property type="match status" value="1"/>
</dbReference>
<comment type="similarity">
    <text evidence="1 8 9">Belongs to the universal ribosomal protein uS5 family.</text>
</comment>
<feature type="compositionally biased region" description="Basic and acidic residues" evidence="10">
    <location>
        <begin position="47"/>
        <end position="63"/>
    </location>
</feature>
<sequence length="215" mass="21726">MGRGSSGSGRGPGGPGGQGGRPGGQGGRPGGQGGRSGGQGGGPGGRGGRDGRGGRGRERDSDIQDRVVEIRRVAKVVKGGRRFNFSALVVVGDGKGRVGVGLGKANTVPAAIAKGQDKAKREMFDVPMRGTTIPHEVLGKFESSEVMLKPASEGTGVIAGGAVRAVLDLAGVRDILTKALGSTTAINLVRATEQGLRELRSKAAIEQTRGVKITL</sequence>
<keyword evidence="3 8" id="KW-0694">RNA-binding</keyword>
<evidence type="ECO:0000256" key="9">
    <source>
        <dbReference type="RuleBase" id="RU003823"/>
    </source>
</evidence>
<dbReference type="NCBIfam" id="TIGR01021">
    <property type="entry name" value="rpsE_bact"/>
    <property type="match status" value="1"/>
</dbReference>
<feature type="domain" description="S5 DRBM" evidence="11">
    <location>
        <begin position="63"/>
        <end position="126"/>
    </location>
</feature>
<dbReference type="InterPro" id="IPR005712">
    <property type="entry name" value="Ribosomal_uS5_bac-type"/>
</dbReference>
<dbReference type="EMBL" id="CADCVD010000104">
    <property type="protein sequence ID" value="CAA9449524.1"/>
    <property type="molecule type" value="Genomic_DNA"/>
</dbReference>
<comment type="subunit">
    <text evidence="7 8">Part of the 30S ribosomal subunit. Contacts proteins S4 and S8.</text>
</comment>
<dbReference type="Gene3D" id="3.30.230.10">
    <property type="match status" value="1"/>
</dbReference>
<dbReference type="InterPro" id="IPR014721">
    <property type="entry name" value="Ribsml_uS5_D2-typ_fold_subgr"/>
</dbReference>
<dbReference type="InterPro" id="IPR013810">
    <property type="entry name" value="Ribosomal_uS5_N"/>
</dbReference>
<dbReference type="InterPro" id="IPR000851">
    <property type="entry name" value="Ribosomal_uS5"/>
</dbReference>
<proteinExistence type="inferred from homology"/>
<keyword evidence="2 8" id="KW-0699">rRNA-binding</keyword>
<evidence type="ECO:0000313" key="12">
    <source>
        <dbReference type="EMBL" id="CAA9449524.1"/>
    </source>
</evidence>
<feature type="region of interest" description="Disordered" evidence="10">
    <location>
        <begin position="1"/>
        <end position="63"/>
    </location>
</feature>
<comment type="domain">
    <text evidence="8">The N-terminal domain interacts with the head of the 30S subunit; the C-terminal domain interacts with the body and contacts protein S4. The interaction surface between S4 and S5 is involved in control of translational fidelity.</text>
</comment>
<evidence type="ECO:0000256" key="8">
    <source>
        <dbReference type="HAMAP-Rule" id="MF_01307"/>
    </source>
</evidence>
<dbReference type="GO" id="GO:0006412">
    <property type="term" value="P:translation"/>
    <property type="evidence" value="ECO:0007669"/>
    <property type="project" value="UniProtKB-UniRule"/>
</dbReference>
<evidence type="ECO:0000256" key="2">
    <source>
        <dbReference type="ARBA" id="ARBA00022730"/>
    </source>
</evidence>
<dbReference type="PROSITE" id="PS50881">
    <property type="entry name" value="S5_DSRBD"/>
    <property type="match status" value="1"/>
</dbReference>
<evidence type="ECO:0000256" key="10">
    <source>
        <dbReference type="SAM" id="MobiDB-lite"/>
    </source>
</evidence>
<evidence type="ECO:0000256" key="5">
    <source>
        <dbReference type="ARBA" id="ARBA00023274"/>
    </source>
</evidence>
<evidence type="ECO:0000256" key="6">
    <source>
        <dbReference type="ARBA" id="ARBA00035255"/>
    </source>
</evidence>
<comment type="function">
    <text evidence="8">With S4 and S12 plays an important role in translational accuracy.</text>
</comment>
<dbReference type="InterPro" id="IPR020568">
    <property type="entry name" value="Ribosomal_Su5_D2-typ_SF"/>
</dbReference>
<dbReference type="GO" id="GO:0015935">
    <property type="term" value="C:small ribosomal subunit"/>
    <property type="evidence" value="ECO:0007669"/>
    <property type="project" value="InterPro"/>
</dbReference>
<dbReference type="FunFam" id="3.30.230.10:FF:000002">
    <property type="entry name" value="30S ribosomal protein S5"/>
    <property type="match status" value="1"/>
</dbReference>
<keyword evidence="4 8" id="KW-0689">Ribosomal protein</keyword>
<gene>
    <name evidence="8" type="primary">rpsE</name>
    <name evidence="12" type="ORF">AVDCRST_MAG37-2184</name>
</gene>
<dbReference type="Pfam" id="PF03719">
    <property type="entry name" value="Ribosomal_S5_C"/>
    <property type="match status" value="1"/>
</dbReference>
<dbReference type="InterPro" id="IPR005324">
    <property type="entry name" value="Ribosomal_uS5_C"/>
</dbReference>
<evidence type="ECO:0000259" key="11">
    <source>
        <dbReference type="PROSITE" id="PS50881"/>
    </source>
</evidence>
<protein>
    <recommendedName>
        <fullName evidence="6 8">Small ribosomal subunit protein uS5</fullName>
    </recommendedName>
</protein>
<evidence type="ECO:0000256" key="7">
    <source>
        <dbReference type="ARBA" id="ARBA00062000"/>
    </source>
</evidence>
<dbReference type="SUPFAM" id="SSF54211">
    <property type="entry name" value="Ribosomal protein S5 domain 2-like"/>
    <property type="match status" value="1"/>
</dbReference>
<dbReference type="Gene3D" id="3.30.160.20">
    <property type="match status" value="1"/>
</dbReference>